<comment type="cofactor">
    <cofactor evidence="2">
        <name>a divalent metal cation</name>
        <dbReference type="ChEBI" id="CHEBI:60240"/>
    </cofactor>
</comment>
<accession>A0A926E7E1</accession>
<dbReference type="NCBIfam" id="NF006988">
    <property type="entry name" value="PRK09453.1"/>
    <property type="match status" value="1"/>
</dbReference>
<keyword evidence="5" id="KW-1185">Reference proteome</keyword>
<dbReference type="GO" id="GO:0046872">
    <property type="term" value="F:metal ion binding"/>
    <property type="evidence" value="ECO:0007669"/>
    <property type="project" value="UniProtKB-KW"/>
</dbReference>
<dbReference type="SUPFAM" id="SSF56300">
    <property type="entry name" value="Metallo-dependent phosphatases"/>
    <property type="match status" value="1"/>
</dbReference>
<dbReference type="InterPro" id="IPR029052">
    <property type="entry name" value="Metallo-depent_PP-like"/>
</dbReference>
<evidence type="ECO:0000313" key="5">
    <source>
        <dbReference type="Proteomes" id="UP000610760"/>
    </source>
</evidence>
<dbReference type="EMBL" id="JACRSV010000006">
    <property type="protein sequence ID" value="MBC8560973.1"/>
    <property type="molecule type" value="Genomic_DNA"/>
</dbReference>
<keyword evidence="2" id="KW-0479">Metal-binding</keyword>
<dbReference type="NCBIfam" id="TIGR00040">
    <property type="entry name" value="yfcE"/>
    <property type="match status" value="1"/>
</dbReference>
<dbReference type="AlphaFoldDB" id="A0A926E7E1"/>
<proteinExistence type="inferred from homology"/>
<name>A0A926E7E1_9FIRM</name>
<organism evidence="4 5">
    <name type="scientific">Fumia xinanensis</name>
    <dbReference type="NCBI Taxonomy" id="2763659"/>
    <lineage>
        <taxon>Bacteria</taxon>
        <taxon>Bacillati</taxon>
        <taxon>Bacillota</taxon>
        <taxon>Clostridia</taxon>
        <taxon>Eubacteriales</taxon>
        <taxon>Oscillospiraceae</taxon>
        <taxon>Fumia</taxon>
    </lineage>
</organism>
<dbReference type="GO" id="GO:0016787">
    <property type="term" value="F:hydrolase activity"/>
    <property type="evidence" value="ECO:0007669"/>
    <property type="project" value="UniProtKB-UniRule"/>
</dbReference>
<evidence type="ECO:0000313" key="4">
    <source>
        <dbReference type="EMBL" id="MBC8560973.1"/>
    </source>
</evidence>
<sequence>MKLMIASDLHGSCFYTERMLGRYVEEGAEKLLLLGDILYHGPRNDLPKGYDPKSVAKLLNSVKKELLCVRGNCDAEVDQMMLEFPILADYAVLWLEGKMVFATHGHRNGADNPPPLQQGSILLHGHTHLMAMERREEYLYLNPGSVSLPKGGNPNSYIMFEDGIFYMKNMEGAILQQYALI</sequence>
<dbReference type="Proteomes" id="UP000610760">
    <property type="component" value="Unassembled WGS sequence"/>
</dbReference>
<evidence type="ECO:0000259" key="3">
    <source>
        <dbReference type="Pfam" id="PF12850"/>
    </source>
</evidence>
<dbReference type="Gene3D" id="3.60.21.10">
    <property type="match status" value="1"/>
</dbReference>
<dbReference type="InterPro" id="IPR000979">
    <property type="entry name" value="Phosphodiesterase_MJ0936/Vps29"/>
</dbReference>
<protein>
    <recommendedName>
        <fullName evidence="2">Phosphoesterase</fullName>
        <ecNumber evidence="2">3.1.4.-</ecNumber>
    </recommendedName>
</protein>
<keyword evidence="4" id="KW-0378">Hydrolase</keyword>
<gene>
    <name evidence="4" type="primary">yfcE</name>
    <name evidence="4" type="ORF">H8710_12970</name>
</gene>
<reference evidence="4" key="1">
    <citation type="submission" date="2020-08" db="EMBL/GenBank/DDBJ databases">
        <title>Genome public.</title>
        <authorList>
            <person name="Liu C."/>
            <person name="Sun Q."/>
        </authorList>
    </citation>
    <scope>NUCLEOTIDE SEQUENCE</scope>
    <source>
        <strain evidence="4">NSJ-33</strain>
    </source>
</reference>
<comment type="similarity">
    <text evidence="1 2">Belongs to the metallophosphoesterase superfamily. YfcE family.</text>
</comment>
<dbReference type="EC" id="3.1.4.-" evidence="2"/>
<dbReference type="Pfam" id="PF12850">
    <property type="entry name" value="Metallophos_2"/>
    <property type="match status" value="1"/>
</dbReference>
<evidence type="ECO:0000256" key="2">
    <source>
        <dbReference type="RuleBase" id="RU362039"/>
    </source>
</evidence>
<feature type="domain" description="Calcineurin-like phosphoesterase" evidence="3">
    <location>
        <begin position="1"/>
        <end position="161"/>
    </location>
</feature>
<dbReference type="InterPro" id="IPR024654">
    <property type="entry name" value="Calcineurin-like_PHP_lpxH"/>
</dbReference>
<evidence type="ECO:0000256" key="1">
    <source>
        <dbReference type="ARBA" id="ARBA00008950"/>
    </source>
</evidence>
<comment type="caution">
    <text evidence="4">The sequence shown here is derived from an EMBL/GenBank/DDBJ whole genome shotgun (WGS) entry which is preliminary data.</text>
</comment>